<name>G3ART6_SPAPN</name>
<dbReference type="GO" id="GO:0004190">
    <property type="term" value="F:aspartic-type endopeptidase activity"/>
    <property type="evidence" value="ECO:0007669"/>
    <property type="project" value="UniProtKB-ARBA"/>
</dbReference>
<keyword evidence="2" id="KW-0472">Membrane</keyword>
<dbReference type="HOGENOM" id="CLU_1180852_0_0_1"/>
<dbReference type="KEGG" id="spaa:SPAPADRAFT_61920"/>
<feature type="domain" description="Peptidase A1" evidence="3">
    <location>
        <begin position="1"/>
        <end position="178"/>
    </location>
</feature>
<organism evidence="5">
    <name type="scientific">Spathaspora passalidarum (strain NRRL Y-27907 / 11-Y1)</name>
    <dbReference type="NCBI Taxonomy" id="619300"/>
    <lineage>
        <taxon>Eukaryota</taxon>
        <taxon>Fungi</taxon>
        <taxon>Dikarya</taxon>
        <taxon>Ascomycota</taxon>
        <taxon>Saccharomycotina</taxon>
        <taxon>Pichiomycetes</taxon>
        <taxon>Debaryomycetaceae</taxon>
        <taxon>Spathaspora</taxon>
    </lineage>
</organism>
<sequence length="235" mass="26504">MDNLEATNGTVLFGAVDYSKYDYLETQPIDAHLGSQLEFGLTCNRVQFENYQTNVNKTVTKNAIPVSMSYNYPQSEFPVSILKQLVGYLGGTYNSSSSSQEVSCDFLNDTDHFISFKFGLERDKIELPVADVVEQQDDKCMLKINKSEEKYPLITFGMDILRYLYMVYDMERFEISIGIRKFNDSPANISVITKKTAKGPLDDQVNRAALSMASSGYSGATFAFILPILISLLFW</sequence>
<accession>G3ART6</accession>
<evidence type="ECO:0000259" key="3">
    <source>
        <dbReference type="PROSITE" id="PS51767"/>
    </source>
</evidence>
<keyword evidence="5" id="KW-1185">Reference proteome</keyword>
<reference evidence="4 5" key="1">
    <citation type="journal article" date="2011" name="Proc. Natl. Acad. Sci. U.S.A.">
        <title>Comparative genomics of xylose-fermenting fungi for enhanced biofuel production.</title>
        <authorList>
            <person name="Wohlbach D.J."/>
            <person name="Kuo A."/>
            <person name="Sato T.K."/>
            <person name="Potts K.M."/>
            <person name="Salamov A.A."/>
            <person name="LaButti K.M."/>
            <person name="Sun H."/>
            <person name="Clum A."/>
            <person name="Pangilinan J.L."/>
            <person name="Lindquist E.A."/>
            <person name="Lucas S."/>
            <person name="Lapidus A."/>
            <person name="Jin M."/>
            <person name="Gunawan C."/>
            <person name="Balan V."/>
            <person name="Dale B.E."/>
            <person name="Jeffries T.W."/>
            <person name="Zinkel R."/>
            <person name="Barry K.W."/>
            <person name="Grigoriev I.V."/>
            <person name="Gasch A.P."/>
        </authorList>
    </citation>
    <scope>NUCLEOTIDE SEQUENCE [LARGE SCALE GENOMIC DNA]</scope>
    <source>
        <strain evidence="5">NRRL Y-27907 / 11-Y1</strain>
    </source>
</reference>
<evidence type="ECO:0000256" key="2">
    <source>
        <dbReference type="SAM" id="Phobius"/>
    </source>
</evidence>
<dbReference type="RefSeq" id="XP_007376131.1">
    <property type="nucleotide sequence ID" value="XM_007376069.1"/>
</dbReference>
<proteinExistence type="predicted"/>
<evidence type="ECO:0000313" key="5">
    <source>
        <dbReference type="Proteomes" id="UP000000709"/>
    </source>
</evidence>
<protein>
    <recommendedName>
        <fullName evidence="3">Peptidase A1 domain-containing protein</fullName>
    </recommendedName>
</protein>
<evidence type="ECO:0000313" key="4">
    <source>
        <dbReference type="EMBL" id="EGW31353.1"/>
    </source>
</evidence>
<keyword evidence="2" id="KW-1133">Transmembrane helix</keyword>
<keyword evidence="1" id="KW-1015">Disulfide bond</keyword>
<dbReference type="eggNOG" id="KOG1339">
    <property type="taxonomic scope" value="Eukaryota"/>
</dbReference>
<dbReference type="Pfam" id="PF00026">
    <property type="entry name" value="Asp"/>
    <property type="match status" value="1"/>
</dbReference>
<dbReference type="SUPFAM" id="SSF50630">
    <property type="entry name" value="Acid proteases"/>
    <property type="match status" value="1"/>
</dbReference>
<dbReference type="Proteomes" id="UP000000709">
    <property type="component" value="Unassembled WGS sequence"/>
</dbReference>
<dbReference type="GeneID" id="18874111"/>
<feature type="transmembrane region" description="Helical" evidence="2">
    <location>
        <begin position="216"/>
        <end position="234"/>
    </location>
</feature>
<dbReference type="EMBL" id="GL996503">
    <property type="protein sequence ID" value="EGW31353.1"/>
    <property type="molecule type" value="Genomic_DNA"/>
</dbReference>
<dbReference type="InParanoid" id="G3ART6"/>
<dbReference type="Gene3D" id="2.40.70.10">
    <property type="entry name" value="Acid Proteases"/>
    <property type="match status" value="1"/>
</dbReference>
<dbReference type="PROSITE" id="PS51767">
    <property type="entry name" value="PEPTIDASE_A1"/>
    <property type="match status" value="1"/>
</dbReference>
<evidence type="ECO:0000256" key="1">
    <source>
        <dbReference type="ARBA" id="ARBA00023157"/>
    </source>
</evidence>
<keyword evidence="2" id="KW-0812">Transmembrane</keyword>
<dbReference type="OrthoDB" id="771136at2759"/>
<dbReference type="InterPro" id="IPR021109">
    <property type="entry name" value="Peptidase_aspartic_dom_sf"/>
</dbReference>
<dbReference type="AlphaFoldDB" id="G3ART6"/>
<gene>
    <name evidence="4" type="ORF">SPAPADRAFT_61920</name>
</gene>
<dbReference type="InterPro" id="IPR033121">
    <property type="entry name" value="PEPTIDASE_A1"/>
</dbReference>